<protein>
    <submittedName>
        <fullName evidence="1">Uncharacterized protein</fullName>
    </submittedName>
</protein>
<accession>A0ACC3ADR3</accession>
<proteinExistence type="predicted"/>
<evidence type="ECO:0000313" key="1">
    <source>
        <dbReference type="EMBL" id="KAJ9660305.1"/>
    </source>
</evidence>
<keyword evidence="2" id="KW-1185">Reference proteome</keyword>
<organism evidence="1 2">
    <name type="scientific">Neophaeococcomyces mojaviensis</name>
    <dbReference type="NCBI Taxonomy" id="3383035"/>
    <lineage>
        <taxon>Eukaryota</taxon>
        <taxon>Fungi</taxon>
        <taxon>Dikarya</taxon>
        <taxon>Ascomycota</taxon>
        <taxon>Pezizomycotina</taxon>
        <taxon>Eurotiomycetes</taxon>
        <taxon>Chaetothyriomycetidae</taxon>
        <taxon>Chaetothyriales</taxon>
        <taxon>Chaetothyriales incertae sedis</taxon>
        <taxon>Neophaeococcomyces</taxon>
    </lineage>
</organism>
<sequence length="479" mass="53226">MGLRNLIANANKNRIQRHDNFWNDKKKNFAVAVGSSFVLIQLLFLALLSYLYGSAYRDSTRVHNFNVLMVDYDGGVVGESLRQASLSLSGPDFPTIQEKPASQYATQQEVGASRRLSEALVGGQAATSYNASNTITYVYNEARYATAESGYILANMETLISVSRIVYNNINGTAALNLVDTTSPAAVQCLLNPIVSSSINLKPTPQGTKVLYNTVSLVMPIIMQFFFLMAVNGVAGHFNLYSHLPLKDNGIIRLGLSTIYTFIGALCTVSYQRAFYESQWLSAGQFVLAWLAIWLYMHINFLAIDCLTAFVPMTFLSFFFFSWVILNITTVILPFQLNPGFYHWGYALPAYETLQVLITIWSAGGANSLHIALPVLFAWEIVLLPLSVLALHYRCANAAKEYDENEAAMQEKYAHHTPSTDTSKATEDKILERRTTVQNQRTLVSPSVQSPETGNGYFPSTPMPFQNTLERVMSPKAAK</sequence>
<name>A0ACC3ADR3_9EURO</name>
<comment type="caution">
    <text evidence="1">The sequence shown here is derived from an EMBL/GenBank/DDBJ whole genome shotgun (WGS) entry which is preliminary data.</text>
</comment>
<dbReference type="EMBL" id="JAPDRQ010000032">
    <property type="protein sequence ID" value="KAJ9660305.1"/>
    <property type="molecule type" value="Genomic_DNA"/>
</dbReference>
<dbReference type="Proteomes" id="UP001172386">
    <property type="component" value="Unassembled WGS sequence"/>
</dbReference>
<reference evidence="1" key="1">
    <citation type="submission" date="2022-10" db="EMBL/GenBank/DDBJ databases">
        <title>Culturing micro-colonial fungi from biological soil crusts in the Mojave desert and describing Neophaeococcomyces mojavensis, and introducing the new genera and species Taxawa tesnikishii.</title>
        <authorList>
            <person name="Kurbessoian T."/>
            <person name="Stajich J.E."/>
        </authorList>
    </citation>
    <scope>NUCLEOTIDE SEQUENCE</scope>
    <source>
        <strain evidence="1">JES_112</strain>
    </source>
</reference>
<gene>
    <name evidence="1" type="ORF">H2198_002613</name>
</gene>
<evidence type="ECO:0000313" key="2">
    <source>
        <dbReference type="Proteomes" id="UP001172386"/>
    </source>
</evidence>